<sequence length="119" mass="12385">MPRGMEANSESATGREQGQLRNPFLSALSSPPCLTIIDVAVAFVISPPSPLFYHQASSSSLRPSSGPSPLSFATAASTSFYYRRHPEPPSCSVAVVGATVAAVVTEQGSQSLLQLASAF</sequence>
<organism evidence="1 2">
    <name type="scientific">Stylosanthes scabra</name>
    <dbReference type="NCBI Taxonomy" id="79078"/>
    <lineage>
        <taxon>Eukaryota</taxon>
        <taxon>Viridiplantae</taxon>
        <taxon>Streptophyta</taxon>
        <taxon>Embryophyta</taxon>
        <taxon>Tracheophyta</taxon>
        <taxon>Spermatophyta</taxon>
        <taxon>Magnoliopsida</taxon>
        <taxon>eudicotyledons</taxon>
        <taxon>Gunneridae</taxon>
        <taxon>Pentapetalae</taxon>
        <taxon>rosids</taxon>
        <taxon>fabids</taxon>
        <taxon>Fabales</taxon>
        <taxon>Fabaceae</taxon>
        <taxon>Papilionoideae</taxon>
        <taxon>50 kb inversion clade</taxon>
        <taxon>dalbergioids sensu lato</taxon>
        <taxon>Dalbergieae</taxon>
        <taxon>Pterocarpus clade</taxon>
        <taxon>Stylosanthes</taxon>
    </lineage>
</organism>
<dbReference type="EMBL" id="JASCZI010031229">
    <property type="protein sequence ID" value="MED6126290.1"/>
    <property type="molecule type" value="Genomic_DNA"/>
</dbReference>
<proteinExistence type="predicted"/>
<evidence type="ECO:0000313" key="1">
    <source>
        <dbReference type="EMBL" id="MED6126290.1"/>
    </source>
</evidence>
<accession>A0ABU6RQS7</accession>
<evidence type="ECO:0000313" key="2">
    <source>
        <dbReference type="Proteomes" id="UP001341840"/>
    </source>
</evidence>
<name>A0ABU6RQS7_9FABA</name>
<protein>
    <submittedName>
        <fullName evidence="1">Uncharacterized protein</fullName>
    </submittedName>
</protein>
<comment type="caution">
    <text evidence="1">The sequence shown here is derived from an EMBL/GenBank/DDBJ whole genome shotgun (WGS) entry which is preliminary data.</text>
</comment>
<keyword evidence="2" id="KW-1185">Reference proteome</keyword>
<dbReference type="Proteomes" id="UP001341840">
    <property type="component" value="Unassembled WGS sequence"/>
</dbReference>
<gene>
    <name evidence="1" type="ORF">PIB30_076935</name>
</gene>
<reference evidence="1 2" key="1">
    <citation type="journal article" date="2023" name="Plants (Basel)">
        <title>Bridging the Gap: Combining Genomics and Transcriptomics Approaches to Understand Stylosanthes scabra, an Orphan Legume from the Brazilian Caatinga.</title>
        <authorList>
            <person name="Ferreira-Neto J.R.C."/>
            <person name="da Silva M.D."/>
            <person name="Binneck E."/>
            <person name="de Melo N.F."/>
            <person name="da Silva R.H."/>
            <person name="de Melo A.L.T.M."/>
            <person name="Pandolfi V."/>
            <person name="Bustamante F.O."/>
            <person name="Brasileiro-Vidal A.C."/>
            <person name="Benko-Iseppon A.M."/>
        </authorList>
    </citation>
    <scope>NUCLEOTIDE SEQUENCE [LARGE SCALE GENOMIC DNA]</scope>
    <source>
        <tissue evidence="1">Leaves</tissue>
    </source>
</reference>